<sequence>MRFLIMDTLETGYLSTLGKLRLLVFSNGIKGGNLNYAKNINTQQVKAEPFDVEEAFLKFIDYDIAYEFLGERGREMCAKRQEFYNDIEFIRETTRSLLSCFSALFWRQQSRKEEEEEAEG</sequence>
<proteinExistence type="predicted"/>
<organism evidence="1 2">
    <name type="scientific">Glossina austeni</name>
    <name type="common">Savannah tsetse fly</name>
    <dbReference type="NCBI Taxonomy" id="7395"/>
    <lineage>
        <taxon>Eukaryota</taxon>
        <taxon>Metazoa</taxon>
        <taxon>Ecdysozoa</taxon>
        <taxon>Arthropoda</taxon>
        <taxon>Hexapoda</taxon>
        <taxon>Insecta</taxon>
        <taxon>Pterygota</taxon>
        <taxon>Neoptera</taxon>
        <taxon>Endopterygota</taxon>
        <taxon>Diptera</taxon>
        <taxon>Brachycera</taxon>
        <taxon>Muscomorpha</taxon>
        <taxon>Hippoboscoidea</taxon>
        <taxon>Glossinidae</taxon>
        <taxon>Glossina</taxon>
    </lineage>
</organism>
<reference evidence="1" key="1">
    <citation type="submission" date="2020-05" db="UniProtKB">
        <authorList>
            <consortium name="EnsemblMetazoa"/>
        </authorList>
    </citation>
    <scope>IDENTIFICATION</scope>
    <source>
        <strain evidence="1">TTRI</strain>
    </source>
</reference>
<dbReference type="Proteomes" id="UP000078200">
    <property type="component" value="Unassembled WGS sequence"/>
</dbReference>
<dbReference type="AlphaFoldDB" id="A0A1A9UU89"/>
<accession>A0A1A9UU89</accession>
<evidence type="ECO:0000313" key="2">
    <source>
        <dbReference type="Proteomes" id="UP000078200"/>
    </source>
</evidence>
<dbReference type="EnsemblMetazoa" id="GAUT015441-RA">
    <property type="protein sequence ID" value="GAUT015441-PA"/>
    <property type="gene ID" value="GAUT015441"/>
</dbReference>
<keyword evidence="2" id="KW-1185">Reference proteome</keyword>
<dbReference type="VEuPathDB" id="VectorBase:GAUT015441"/>
<evidence type="ECO:0000313" key="1">
    <source>
        <dbReference type="EnsemblMetazoa" id="GAUT015441-PA"/>
    </source>
</evidence>
<protein>
    <submittedName>
        <fullName evidence="1">Uncharacterized protein</fullName>
    </submittedName>
</protein>
<name>A0A1A9UU89_GLOAU</name>